<dbReference type="Pfam" id="PF04002">
    <property type="entry name" value="RadC"/>
    <property type="match status" value="1"/>
</dbReference>
<name>W7QAJ1_9ALTE</name>
<protein>
    <submittedName>
        <fullName evidence="7">DNA repair protein RadC-likeprotein</fullName>
    </submittedName>
</protein>
<dbReference type="CDD" id="cd08071">
    <property type="entry name" value="MPN_DUF2466"/>
    <property type="match status" value="1"/>
</dbReference>
<dbReference type="AlphaFoldDB" id="W7QAJ1"/>
<dbReference type="RefSeq" id="WP_035015588.1">
    <property type="nucleotide sequence ID" value="NZ_ARZY01000031.1"/>
</dbReference>
<dbReference type="eggNOG" id="COG2003">
    <property type="taxonomic scope" value="Bacteria"/>
</dbReference>
<keyword evidence="1" id="KW-0645">Protease</keyword>
<dbReference type="NCBIfam" id="TIGR00608">
    <property type="entry name" value="radc"/>
    <property type="match status" value="1"/>
</dbReference>
<evidence type="ECO:0000256" key="2">
    <source>
        <dbReference type="ARBA" id="ARBA00022723"/>
    </source>
</evidence>
<keyword evidence="3" id="KW-0378">Hydrolase</keyword>
<evidence type="ECO:0000256" key="4">
    <source>
        <dbReference type="ARBA" id="ARBA00022833"/>
    </source>
</evidence>
<evidence type="ECO:0000259" key="6">
    <source>
        <dbReference type="PROSITE" id="PS50249"/>
    </source>
</evidence>
<sequence length="158" mass="17785">MHSTKTTDYLTSLKDEDKAILNQAASILEARYVREQAFYNVDATKAYLSCKLNQHDSEVFSVLMLDNQHRLIQYKELFYGTIDGASVYPREVVKLVLQYNAAAVIFAHNHPSGVPDPSHSDKQITERLKQALALIDVRVLDHIIVGESTYSFAEAGLI</sequence>
<dbReference type="Gene3D" id="3.40.140.10">
    <property type="entry name" value="Cytidine Deaminase, domain 2"/>
    <property type="match status" value="1"/>
</dbReference>
<dbReference type="GO" id="GO:0006508">
    <property type="term" value="P:proteolysis"/>
    <property type="evidence" value="ECO:0007669"/>
    <property type="project" value="UniProtKB-KW"/>
</dbReference>
<dbReference type="EMBL" id="ARZY01000031">
    <property type="protein sequence ID" value="EWH09031.1"/>
    <property type="molecule type" value="Genomic_DNA"/>
</dbReference>
<accession>W7QAJ1</accession>
<feature type="domain" description="MPN" evidence="6">
    <location>
        <begin position="31"/>
        <end position="158"/>
    </location>
</feature>
<dbReference type="GO" id="GO:0046872">
    <property type="term" value="F:metal ion binding"/>
    <property type="evidence" value="ECO:0007669"/>
    <property type="project" value="UniProtKB-KW"/>
</dbReference>
<dbReference type="InterPro" id="IPR001405">
    <property type="entry name" value="UPF0758"/>
</dbReference>
<dbReference type="InterPro" id="IPR037518">
    <property type="entry name" value="MPN"/>
</dbReference>
<dbReference type="PROSITE" id="PS01302">
    <property type="entry name" value="UPF0758"/>
    <property type="match status" value="1"/>
</dbReference>
<evidence type="ECO:0000256" key="5">
    <source>
        <dbReference type="ARBA" id="ARBA00023049"/>
    </source>
</evidence>
<comment type="caution">
    <text evidence="7">The sequence shown here is derived from an EMBL/GenBank/DDBJ whole genome shotgun (WGS) entry which is preliminary data.</text>
</comment>
<evidence type="ECO:0000256" key="3">
    <source>
        <dbReference type="ARBA" id="ARBA00022801"/>
    </source>
</evidence>
<dbReference type="PATRIC" id="fig|1328313.3.peg.2997"/>
<dbReference type="PROSITE" id="PS50249">
    <property type="entry name" value="MPN"/>
    <property type="match status" value="1"/>
</dbReference>
<dbReference type="STRING" id="1328313.DS2_14694"/>
<keyword evidence="2" id="KW-0479">Metal-binding</keyword>
<keyword evidence="5" id="KW-0482">Metalloprotease</keyword>
<dbReference type="InterPro" id="IPR025657">
    <property type="entry name" value="RadC_JAB"/>
</dbReference>
<evidence type="ECO:0000313" key="8">
    <source>
        <dbReference type="Proteomes" id="UP000019276"/>
    </source>
</evidence>
<keyword evidence="4" id="KW-0862">Zinc</keyword>
<dbReference type="PANTHER" id="PTHR30471">
    <property type="entry name" value="DNA REPAIR PROTEIN RADC"/>
    <property type="match status" value="1"/>
</dbReference>
<reference evidence="7 8" key="1">
    <citation type="journal article" date="2014" name="Genome Announc.">
        <title>Draft Genome Sequence of the Agar-Degrading Bacterium Catenovulum sp. Strain DS-2, Isolated from Intestines of Haliotis diversicolor.</title>
        <authorList>
            <person name="Shan D."/>
            <person name="Li X."/>
            <person name="Gu Z."/>
            <person name="Wei G."/>
            <person name="Gao Z."/>
            <person name="Shao Z."/>
        </authorList>
    </citation>
    <scope>NUCLEOTIDE SEQUENCE [LARGE SCALE GENOMIC DNA]</scope>
    <source>
        <strain evidence="7 8">DS-2</strain>
    </source>
</reference>
<dbReference type="InterPro" id="IPR020891">
    <property type="entry name" value="UPF0758_CS"/>
</dbReference>
<gene>
    <name evidence="7" type="ORF">DS2_14694</name>
</gene>
<evidence type="ECO:0000313" key="7">
    <source>
        <dbReference type="EMBL" id="EWH09031.1"/>
    </source>
</evidence>
<dbReference type="OrthoDB" id="9804482at2"/>
<dbReference type="PANTHER" id="PTHR30471:SF6">
    <property type="entry name" value="UPF0758 PROTEIN VC_0510"/>
    <property type="match status" value="1"/>
</dbReference>
<dbReference type="GO" id="GO:0008237">
    <property type="term" value="F:metallopeptidase activity"/>
    <property type="evidence" value="ECO:0007669"/>
    <property type="project" value="UniProtKB-KW"/>
</dbReference>
<keyword evidence="8" id="KW-1185">Reference proteome</keyword>
<organism evidence="7 8">
    <name type="scientific">Catenovulum agarivorans DS-2</name>
    <dbReference type="NCBI Taxonomy" id="1328313"/>
    <lineage>
        <taxon>Bacteria</taxon>
        <taxon>Pseudomonadati</taxon>
        <taxon>Pseudomonadota</taxon>
        <taxon>Gammaproteobacteria</taxon>
        <taxon>Alteromonadales</taxon>
        <taxon>Alteromonadaceae</taxon>
        <taxon>Catenovulum</taxon>
    </lineage>
</organism>
<evidence type="ECO:0000256" key="1">
    <source>
        <dbReference type="ARBA" id="ARBA00022670"/>
    </source>
</evidence>
<proteinExistence type="predicted"/>
<dbReference type="Proteomes" id="UP000019276">
    <property type="component" value="Unassembled WGS sequence"/>
</dbReference>